<organism evidence="4">
    <name type="scientific">Amphimedon queenslandica</name>
    <name type="common">Sponge</name>
    <dbReference type="NCBI Taxonomy" id="400682"/>
    <lineage>
        <taxon>Eukaryota</taxon>
        <taxon>Metazoa</taxon>
        <taxon>Porifera</taxon>
        <taxon>Demospongiae</taxon>
        <taxon>Heteroscleromorpha</taxon>
        <taxon>Haplosclerida</taxon>
        <taxon>Niphatidae</taxon>
        <taxon>Amphimedon</taxon>
    </lineage>
</organism>
<dbReference type="InParanoid" id="A0A1X7SDH8"/>
<keyword evidence="2 3" id="KW-0040">ANK repeat</keyword>
<evidence type="ECO:0000313" key="4">
    <source>
        <dbReference type="EnsemblMetazoa" id="Aqu2.1.00123_001"/>
    </source>
</evidence>
<evidence type="ECO:0000256" key="1">
    <source>
        <dbReference type="ARBA" id="ARBA00022737"/>
    </source>
</evidence>
<name>A0A1X7SDH8_AMPQE</name>
<proteinExistence type="predicted"/>
<dbReference type="OrthoDB" id="20872at2759"/>
<reference evidence="4" key="1">
    <citation type="submission" date="2017-05" db="UniProtKB">
        <authorList>
            <consortium name="EnsemblMetazoa"/>
        </authorList>
    </citation>
    <scope>IDENTIFICATION</scope>
</reference>
<evidence type="ECO:0000256" key="3">
    <source>
        <dbReference type="PROSITE-ProRule" id="PRU00023"/>
    </source>
</evidence>
<dbReference type="PANTHER" id="PTHR24173:SF74">
    <property type="entry name" value="ANKYRIN REPEAT DOMAIN-CONTAINING PROTEIN 16"/>
    <property type="match status" value="1"/>
</dbReference>
<dbReference type="EnsemblMetazoa" id="Aqu2.1.00123_001">
    <property type="protein sequence ID" value="Aqu2.1.00123_001"/>
    <property type="gene ID" value="Aqu2.1.00123"/>
</dbReference>
<dbReference type="InterPro" id="IPR002110">
    <property type="entry name" value="Ankyrin_rpt"/>
</dbReference>
<keyword evidence="1" id="KW-0677">Repeat</keyword>
<protein>
    <submittedName>
        <fullName evidence="4">Uncharacterized protein</fullName>
    </submittedName>
</protein>
<feature type="repeat" description="ANK" evidence="3">
    <location>
        <begin position="132"/>
        <end position="164"/>
    </location>
</feature>
<dbReference type="InterPro" id="IPR036770">
    <property type="entry name" value="Ankyrin_rpt-contain_sf"/>
</dbReference>
<dbReference type="PROSITE" id="PS50297">
    <property type="entry name" value="ANK_REP_REGION"/>
    <property type="match status" value="1"/>
</dbReference>
<dbReference type="PROSITE" id="PS50088">
    <property type="entry name" value="ANK_REPEAT"/>
    <property type="match status" value="1"/>
</dbReference>
<dbReference type="SUPFAM" id="SSF48403">
    <property type="entry name" value="Ankyrin repeat"/>
    <property type="match status" value="1"/>
</dbReference>
<evidence type="ECO:0000256" key="2">
    <source>
        <dbReference type="ARBA" id="ARBA00023043"/>
    </source>
</evidence>
<dbReference type="eggNOG" id="KOG0514">
    <property type="taxonomic scope" value="Eukaryota"/>
</dbReference>
<dbReference type="Pfam" id="PF12796">
    <property type="entry name" value="Ank_2"/>
    <property type="match status" value="1"/>
</dbReference>
<dbReference type="Gene3D" id="1.25.40.20">
    <property type="entry name" value="Ankyrin repeat-containing domain"/>
    <property type="match status" value="1"/>
</dbReference>
<accession>A0A1X7SDH8</accession>
<dbReference type="PANTHER" id="PTHR24173">
    <property type="entry name" value="ANKYRIN REPEAT CONTAINING"/>
    <property type="match status" value="1"/>
</dbReference>
<dbReference type="SMART" id="SM00248">
    <property type="entry name" value="ANK"/>
    <property type="match status" value="2"/>
</dbReference>
<sequence length="181" mass="20485">MPKIVVKLQNKWLDVKEEMLHSFIRKLLPIKSSQSLIDYIDIIPGSVTIIYHVHDCTADMLKEHLQTKLEFMHLIGVFSLYINDNPPVLQKDENMNFTFELALLEAVTAGNNEAVEFLLQLKTVNIDHTNEEGKTALMLACERGHEDIVHSLQSAGANVNIQDNNGWTALMIASEHNHISI</sequence>
<dbReference type="AlphaFoldDB" id="A0A1X7SDH8"/>